<feature type="domain" description="ABC transmembrane type-1" evidence="9">
    <location>
        <begin position="97"/>
        <end position="302"/>
    </location>
</feature>
<keyword evidence="2 7" id="KW-0813">Transport</keyword>
<feature type="transmembrane region" description="Helical" evidence="7">
    <location>
        <begin position="136"/>
        <end position="162"/>
    </location>
</feature>
<dbReference type="SUPFAM" id="SSF161098">
    <property type="entry name" value="MetI-like"/>
    <property type="match status" value="1"/>
</dbReference>
<dbReference type="Proteomes" id="UP001240236">
    <property type="component" value="Unassembled WGS sequence"/>
</dbReference>
<comment type="similarity">
    <text evidence="7">Belongs to the binding-protein-dependent transport system permease family.</text>
</comment>
<dbReference type="GO" id="GO:0055085">
    <property type="term" value="P:transmembrane transport"/>
    <property type="evidence" value="ECO:0007669"/>
    <property type="project" value="InterPro"/>
</dbReference>
<evidence type="ECO:0000256" key="8">
    <source>
        <dbReference type="SAM" id="SignalP"/>
    </source>
</evidence>
<dbReference type="InterPro" id="IPR045621">
    <property type="entry name" value="BPD_transp_1_N"/>
</dbReference>
<dbReference type="InterPro" id="IPR035906">
    <property type="entry name" value="MetI-like_sf"/>
</dbReference>
<evidence type="ECO:0000256" key="6">
    <source>
        <dbReference type="ARBA" id="ARBA00023136"/>
    </source>
</evidence>
<keyword evidence="8" id="KW-0732">Signal</keyword>
<keyword evidence="4 7" id="KW-0812">Transmembrane</keyword>
<feature type="transmembrane region" description="Helical" evidence="7">
    <location>
        <begin position="241"/>
        <end position="263"/>
    </location>
</feature>
<evidence type="ECO:0000256" key="2">
    <source>
        <dbReference type="ARBA" id="ARBA00022448"/>
    </source>
</evidence>
<dbReference type="AlphaFoldDB" id="A0AAE3VUJ4"/>
<keyword evidence="5 7" id="KW-1133">Transmembrane helix</keyword>
<evidence type="ECO:0000256" key="7">
    <source>
        <dbReference type="RuleBase" id="RU363032"/>
    </source>
</evidence>
<accession>A0AAE3VUJ4</accession>
<dbReference type="CDD" id="cd06261">
    <property type="entry name" value="TM_PBP2"/>
    <property type="match status" value="1"/>
</dbReference>
<dbReference type="PANTHER" id="PTHR43163:SF3">
    <property type="entry name" value="PEPTIDE ABC TRANSPORTER PERMEASE PROTEIN"/>
    <property type="match status" value="1"/>
</dbReference>
<evidence type="ECO:0000256" key="1">
    <source>
        <dbReference type="ARBA" id="ARBA00004651"/>
    </source>
</evidence>
<evidence type="ECO:0000313" key="10">
    <source>
        <dbReference type="EMBL" id="MDQ0363547.1"/>
    </source>
</evidence>
<sequence>MNWGRFLILRLGAGALALAAVSALVFAATDVLPGDAAGVLGGADATDAERAALRAELGLDRPAHVRYLDWAGSLLRGDLGTALVGGRPVSDLLADRLPHSALIAGLSLAVVAPLSIACGLAAGLRQGRARDRVISGATLLGVALPEFVVASLLITVFATWLGLLPRVSLIPIGGGPLDTPEILVLPVLSTVAVGLAGATRLIRASAAEVAASPFVEAARLRGVTGVRLAVRHVLPNAIGPAVQSLALVTAALTGGAVVIETIFNYPGLGYELQRAVANRDIPVVQGLTVVLAGIALLVLLTADIVTRLADPRQGRHG</sequence>
<name>A0AAE3VUJ4_9ACTN</name>
<dbReference type="GO" id="GO:0005886">
    <property type="term" value="C:plasma membrane"/>
    <property type="evidence" value="ECO:0007669"/>
    <property type="project" value="UniProtKB-SubCell"/>
</dbReference>
<evidence type="ECO:0000313" key="11">
    <source>
        <dbReference type="Proteomes" id="UP001240236"/>
    </source>
</evidence>
<keyword evidence="3" id="KW-1003">Cell membrane</keyword>
<gene>
    <name evidence="10" type="ORF">J2S42_000216</name>
</gene>
<comment type="subcellular location">
    <subcellularLocation>
        <location evidence="1 7">Cell membrane</location>
        <topology evidence="1 7">Multi-pass membrane protein</topology>
    </subcellularLocation>
</comment>
<dbReference type="PROSITE" id="PS50928">
    <property type="entry name" value="ABC_TM1"/>
    <property type="match status" value="1"/>
</dbReference>
<dbReference type="InterPro" id="IPR000515">
    <property type="entry name" value="MetI-like"/>
</dbReference>
<reference evidence="10 11" key="1">
    <citation type="submission" date="2023-07" db="EMBL/GenBank/DDBJ databases">
        <title>Sequencing the genomes of 1000 actinobacteria strains.</title>
        <authorList>
            <person name="Klenk H.-P."/>
        </authorList>
    </citation>
    <scope>NUCLEOTIDE SEQUENCE [LARGE SCALE GENOMIC DNA]</scope>
    <source>
        <strain evidence="10 11">DSM 44709</strain>
    </source>
</reference>
<evidence type="ECO:0000256" key="3">
    <source>
        <dbReference type="ARBA" id="ARBA00022475"/>
    </source>
</evidence>
<dbReference type="RefSeq" id="WP_307234257.1">
    <property type="nucleotide sequence ID" value="NZ_JAUSUZ010000001.1"/>
</dbReference>
<dbReference type="Gene3D" id="1.10.3720.10">
    <property type="entry name" value="MetI-like"/>
    <property type="match status" value="1"/>
</dbReference>
<feature type="transmembrane region" description="Helical" evidence="7">
    <location>
        <begin position="283"/>
        <end position="305"/>
    </location>
</feature>
<dbReference type="PANTHER" id="PTHR43163">
    <property type="entry name" value="DIPEPTIDE TRANSPORT SYSTEM PERMEASE PROTEIN DPPB-RELATED"/>
    <property type="match status" value="1"/>
</dbReference>
<feature type="transmembrane region" description="Helical" evidence="7">
    <location>
        <begin position="182"/>
        <end position="202"/>
    </location>
</feature>
<protein>
    <submittedName>
        <fullName evidence="10">Peptide/nickel transport system permease protein</fullName>
    </submittedName>
</protein>
<keyword evidence="6 7" id="KW-0472">Membrane</keyword>
<dbReference type="Pfam" id="PF19300">
    <property type="entry name" value="BPD_transp_1_N"/>
    <property type="match status" value="1"/>
</dbReference>
<evidence type="ECO:0000256" key="4">
    <source>
        <dbReference type="ARBA" id="ARBA00022692"/>
    </source>
</evidence>
<proteinExistence type="inferred from homology"/>
<comment type="caution">
    <text evidence="10">The sequence shown here is derived from an EMBL/GenBank/DDBJ whole genome shotgun (WGS) entry which is preliminary data.</text>
</comment>
<feature type="signal peptide" evidence="8">
    <location>
        <begin position="1"/>
        <end position="27"/>
    </location>
</feature>
<keyword evidence="11" id="KW-1185">Reference proteome</keyword>
<dbReference type="Pfam" id="PF00528">
    <property type="entry name" value="BPD_transp_1"/>
    <property type="match status" value="1"/>
</dbReference>
<dbReference type="EMBL" id="JAUSUZ010000001">
    <property type="protein sequence ID" value="MDQ0363547.1"/>
    <property type="molecule type" value="Genomic_DNA"/>
</dbReference>
<organism evidence="10 11">
    <name type="scientific">Catenuloplanes indicus</name>
    <dbReference type="NCBI Taxonomy" id="137267"/>
    <lineage>
        <taxon>Bacteria</taxon>
        <taxon>Bacillati</taxon>
        <taxon>Actinomycetota</taxon>
        <taxon>Actinomycetes</taxon>
        <taxon>Micromonosporales</taxon>
        <taxon>Micromonosporaceae</taxon>
        <taxon>Catenuloplanes</taxon>
    </lineage>
</organism>
<evidence type="ECO:0000259" key="9">
    <source>
        <dbReference type="PROSITE" id="PS50928"/>
    </source>
</evidence>
<feature type="chain" id="PRO_5042092586" evidence="8">
    <location>
        <begin position="28"/>
        <end position="317"/>
    </location>
</feature>
<feature type="transmembrane region" description="Helical" evidence="7">
    <location>
        <begin position="101"/>
        <end position="124"/>
    </location>
</feature>
<evidence type="ECO:0000256" key="5">
    <source>
        <dbReference type="ARBA" id="ARBA00022989"/>
    </source>
</evidence>